<dbReference type="AlphaFoldDB" id="A0A346E0F2"/>
<dbReference type="PANTHER" id="PTHR22594">
    <property type="entry name" value="ASPARTYL/LYSYL-TRNA SYNTHETASE"/>
    <property type="match status" value="1"/>
</dbReference>
<dbReference type="Gene3D" id="3.30.930.10">
    <property type="entry name" value="Bira Bifunctional Protein, Domain 2"/>
    <property type="match status" value="2"/>
</dbReference>
<dbReference type="Proteomes" id="UP000257084">
    <property type="component" value="Chromosome"/>
</dbReference>
<evidence type="ECO:0000256" key="2">
    <source>
        <dbReference type="ARBA" id="ARBA00022741"/>
    </source>
</evidence>
<dbReference type="PANTHER" id="PTHR22594:SF5">
    <property type="entry name" value="ASPARTATE--TRNA LIGASE, MITOCHONDRIAL"/>
    <property type="match status" value="1"/>
</dbReference>
<reference evidence="7 8" key="1">
    <citation type="submission" date="2018-03" db="EMBL/GenBank/DDBJ databases">
        <title>A parallel universe: an anciently diverged bacterial symbiosis in a Hawaiian planthopper (Hemiptera: Cixiidae) reveals rearranged nutritional responsibilities.</title>
        <authorList>
            <person name="Bennett G."/>
            <person name="Mao M."/>
        </authorList>
    </citation>
    <scope>NUCLEOTIDE SEQUENCE [LARGE SCALE GENOMIC DNA]</scope>
    <source>
        <strain evidence="7 8">OLIH</strain>
    </source>
</reference>
<dbReference type="InterPro" id="IPR002312">
    <property type="entry name" value="Asp/Asn-tRNA-synth_IIb"/>
</dbReference>
<evidence type="ECO:0000256" key="5">
    <source>
        <dbReference type="ARBA" id="ARBA00023146"/>
    </source>
</evidence>
<evidence type="ECO:0000313" key="8">
    <source>
        <dbReference type="Proteomes" id="UP000257084"/>
    </source>
</evidence>
<dbReference type="GO" id="GO:0003676">
    <property type="term" value="F:nucleic acid binding"/>
    <property type="evidence" value="ECO:0007669"/>
    <property type="project" value="InterPro"/>
</dbReference>
<dbReference type="InterPro" id="IPR004364">
    <property type="entry name" value="Aa-tRNA-synt_II"/>
</dbReference>
<keyword evidence="5 7" id="KW-0030">Aminoacyl-tRNA synthetase</keyword>
<dbReference type="PROSITE" id="PS50862">
    <property type="entry name" value="AA_TRNA_LIGASE_II"/>
    <property type="match status" value="1"/>
</dbReference>
<dbReference type="GO" id="GO:0004815">
    <property type="term" value="F:aspartate-tRNA ligase activity"/>
    <property type="evidence" value="ECO:0007669"/>
    <property type="project" value="TreeGrafter"/>
</dbReference>
<evidence type="ECO:0000256" key="1">
    <source>
        <dbReference type="ARBA" id="ARBA00022598"/>
    </source>
</evidence>
<dbReference type="Gene3D" id="2.40.50.140">
    <property type="entry name" value="Nucleic acid-binding proteins"/>
    <property type="match status" value="1"/>
</dbReference>
<dbReference type="GO" id="GO:0005524">
    <property type="term" value="F:ATP binding"/>
    <property type="evidence" value="ECO:0007669"/>
    <property type="project" value="UniProtKB-KW"/>
</dbReference>
<dbReference type="Pfam" id="PF01336">
    <property type="entry name" value="tRNA_anti-codon"/>
    <property type="match status" value="1"/>
</dbReference>
<dbReference type="SUPFAM" id="SSF50249">
    <property type="entry name" value="Nucleic acid-binding proteins"/>
    <property type="match status" value="1"/>
</dbReference>
<keyword evidence="8" id="KW-1185">Reference proteome</keyword>
<dbReference type="GO" id="GO:0006422">
    <property type="term" value="P:aspartyl-tRNA aminoacylation"/>
    <property type="evidence" value="ECO:0007669"/>
    <property type="project" value="TreeGrafter"/>
</dbReference>
<dbReference type="InterPro" id="IPR006195">
    <property type="entry name" value="aa-tRNA-synth_II"/>
</dbReference>
<keyword evidence="3" id="KW-0067">ATP-binding</keyword>
<keyword evidence="4" id="KW-0648">Protein biosynthesis</keyword>
<dbReference type="InterPro" id="IPR012340">
    <property type="entry name" value="NA-bd_OB-fold"/>
</dbReference>
<dbReference type="EMBL" id="CP028360">
    <property type="protein sequence ID" value="AXN02457.1"/>
    <property type="molecule type" value="Genomic_DNA"/>
</dbReference>
<keyword evidence="2" id="KW-0547">Nucleotide-binding</keyword>
<organism evidence="7 8">
    <name type="scientific">Candidatus Vidania fulgoroideorum</name>
    <dbReference type="NCBI Taxonomy" id="881286"/>
    <lineage>
        <taxon>Bacteria</taxon>
        <taxon>Pseudomonadati</taxon>
        <taxon>Pseudomonadota</taxon>
        <taxon>Betaproteobacteria</taxon>
        <taxon>Candidatus Vidania</taxon>
    </lineage>
</organism>
<dbReference type="InterPro" id="IPR004365">
    <property type="entry name" value="NA-bd_OB_tRNA"/>
</dbReference>
<sequence length="457" mass="55189">MKLKNKKNKTINICGWVDSIRNFGKIIFVSLRNRDTKIQIVIEKKKINFKKNYCINVKGNIIKHNNKSEIICKKINVLNKSINFNSIKISEKEKIKNRIFYLKKMSVKKFFVNKSLIYFYIRKYLIKNNFIEIETPILTKKTREGAKLFKVKKNIYLSQSPQLFKQILMISEYERYFQFAKCFRNENCRNDRQYEFTQLDIEASFLKKKDIFKISSSIIKIILRLYKINKFNIYYIKYKKCIIKYGTEKPDLRNQIHWKKINKKIFYLNIKNKIKRKIKINKKKALIYLKNKKEIYLIFKKKIYPKILEYLIKKICYSKEGKKNDVYKNIINIIFVTKIPMFKKKKKCFHHPFTYFKKINKSIKYIKKNFKEIKSESYDIIINGTEIAGGSIRIDNFKEQIKLLKILKIEKYFKKFIFFLKCGTPPHLGIAFGIDRILQKILSLKSIRDCIPFPRIF</sequence>
<evidence type="ECO:0000256" key="3">
    <source>
        <dbReference type="ARBA" id="ARBA00022840"/>
    </source>
</evidence>
<name>A0A346E0F2_9PROT</name>
<feature type="domain" description="Aminoacyl-transfer RNA synthetases class-II family profile" evidence="6">
    <location>
        <begin position="117"/>
        <end position="452"/>
    </location>
</feature>
<dbReference type="PRINTS" id="PR01042">
    <property type="entry name" value="TRNASYNTHASP"/>
</dbReference>
<dbReference type="Pfam" id="PF00152">
    <property type="entry name" value="tRNA-synt_2"/>
    <property type="match status" value="1"/>
</dbReference>
<evidence type="ECO:0000256" key="4">
    <source>
        <dbReference type="ARBA" id="ARBA00022917"/>
    </source>
</evidence>
<accession>A0A346E0F2</accession>
<gene>
    <name evidence="7" type="ORF">C9I84_052</name>
</gene>
<keyword evidence="1" id="KW-0436">Ligase</keyword>
<evidence type="ECO:0000313" key="7">
    <source>
        <dbReference type="EMBL" id="AXN02457.1"/>
    </source>
</evidence>
<proteinExistence type="predicted"/>
<dbReference type="SUPFAM" id="SSF55681">
    <property type="entry name" value="Class II aaRS and biotin synthetases"/>
    <property type="match status" value="1"/>
</dbReference>
<evidence type="ECO:0000259" key="6">
    <source>
        <dbReference type="PROSITE" id="PS50862"/>
    </source>
</evidence>
<protein>
    <submittedName>
        <fullName evidence="7">Aspartyl-tRNA synthetase</fullName>
    </submittedName>
</protein>
<dbReference type="InterPro" id="IPR045864">
    <property type="entry name" value="aa-tRNA-synth_II/BPL/LPL"/>
</dbReference>
<dbReference type="KEGG" id="vfg:C9I84_052"/>